<dbReference type="Pfam" id="PF07345">
    <property type="entry name" value="ATPaseInh_sub_z"/>
    <property type="match status" value="1"/>
</dbReference>
<organism evidence="1 2">
    <name type="scientific">Rhizobium mesoamericanum STM3625</name>
    <dbReference type="NCBI Taxonomy" id="1211777"/>
    <lineage>
        <taxon>Bacteria</taxon>
        <taxon>Pseudomonadati</taxon>
        <taxon>Pseudomonadota</taxon>
        <taxon>Alphaproteobacteria</taxon>
        <taxon>Hyphomicrobiales</taxon>
        <taxon>Rhizobiaceae</taxon>
        <taxon>Rhizobium/Agrobacterium group</taxon>
        <taxon>Rhizobium</taxon>
    </lineage>
</organism>
<dbReference type="InterPro" id="IPR009945">
    <property type="entry name" value="ATPase_inh_sub_z"/>
</dbReference>
<dbReference type="Proteomes" id="UP000009319">
    <property type="component" value="Unassembled WGS sequence"/>
</dbReference>
<dbReference type="HOGENOM" id="CLU_2275185_0_0_5"/>
<dbReference type="EMBL" id="CANI01000014">
    <property type="protein sequence ID" value="CCM75367.1"/>
    <property type="molecule type" value="Genomic_DNA"/>
</dbReference>
<name>K0PVX8_9HYPH</name>
<proteinExistence type="predicted"/>
<accession>K0PVX8</accession>
<dbReference type="Gene3D" id="1.10.790.20">
    <property type="entry name" value="Domain of unknown function DUF1476"/>
    <property type="match status" value="1"/>
</dbReference>
<protein>
    <recommendedName>
        <fullName evidence="3">DUF1476 domain-containing protein</fullName>
    </recommendedName>
</protein>
<evidence type="ECO:0000313" key="2">
    <source>
        <dbReference type="Proteomes" id="UP000009319"/>
    </source>
</evidence>
<sequence>MASLRTDVMRMARRNKLVGMWAAEKLALVGDSAKAYSDDLAKAAFDVERNNVLETIRRDFEVAGVVQSDEEILAIINLSWLEAGKKTNQSDASDGALLHIARHLMR</sequence>
<dbReference type="STRING" id="1211777.BN77_2519"/>
<reference evidence="1 2" key="1">
    <citation type="journal article" date="2013" name="Genome Announc.">
        <title>Draft Genome Sequence of Rhizobium mesoamericanum STM3625, a Nitrogen-Fixing Symbiont of Mimosa pudica Isolated in French Guiana (South America).</title>
        <authorList>
            <person name="Moulin L."/>
            <person name="Mornico D."/>
            <person name="Melkonian R."/>
            <person name="Klonowska A."/>
        </authorList>
    </citation>
    <scope>NUCLEOTIDE SEQUENCE [LARGE SCALE GENOMIC DNA]</scope>
    <source>
        <strain evidence="1 2">STM3625</strain>
    </source>
</reference>
<evidence type="ECO:0008006" key="3">
    <source>
        <dbReference type="Google" id="ProtNLM"/>
    </source>
</evidence>
<dbReference type="eggNOG" id="COG5467">
    <property type="taxonomic scope" value="Bacteria"/>
</dbReference>
<evidence type="ECO:0000313" key="1">
    <source>
        <dbReference type="EMBL" id="CCM75367.1"/>
    </source>
</evidence>
<gene>
    <name evidence="1" type="ORF">BN77_2519</name>
</gene>
<keyword evidence="2" id="KW-1185">Reference proteome</keyword>
<dbReference type="InterPro" id="IPR038293">
    <property type="entry name" value="ATPase_inh_sub_z_sf"/>
</dbReference>
<dbReference type="RefSeq" id="WP_007532035.1">
    <property type="nucleotide sequence ID" value="NZ_HF536772.1"/>
</dbReference>
<comment type="caution">
    <text evidence="1">The sequence shown here is derived from an EMBL/GenBank/DDBJ whole genome shotgun (WGS) entry which is preliminary data.</text>
</comment>
<dbReference type="AlphaFoldDB" id="K0PVX8"/>